<evidence type="ECO:0000313" key="3">
    <source>
        <dbReference type="Proteomes" id="UP000233469"/>
    </source>
</evidence>
<reference evidence="2 3" key="1">
    <citation type="submission" date="2016-04" db="EMBL/GenBank/DDBJ databases">
        <title>Genome analyses suggest a sexual origin of heterokaryosis in a supposedly ancient asexual fungus.</title>
        <authorList>
            <person name="Ropars J."/>
            <person name="Sedzielewska K."/>
            <person name="Noel J."/>
            <person name="Charron P."/>
            <person name="Farinelli L."/>
            <person name="Marton T."/>
            <person name="Kruger M."/>
            <person name="Pelin A."/>
            <person name="Brachmann A."/>
            <person name="Corradi N."/>
        </authorList>
    </citation>
    <scope>NUCLEOTIDE SEQUENCE [LARGE SCALE GENOMIC DNA]</scope>
    <source>
        <strain evidence="2 3">C2</strain>
    </source>
</reference>
<evidence type="ECO:0000313" key="2">
    <source>
        <dbReference type="EMBL" id="PKK60036.1"/>
    </source>
</evidence>
<dbReference type="AlphaFoldDB" id="A0A2N1MEG8"/>
<organism evidence="2 3">
    <name type="scientific">Rhizophagus irregularis</name>
    <dbReference type="NCBI Taxonomy" id="588596"/>
    <lineage>
        <taxon>Eukaryota</taxon>
        <taxon>Fungi</taxon>
        <taxon>Fungi incertae sedis</taxon>
        <taxon>Mucoromycota</taxon>
        <taxon>Glomeromycotina</taxon>
        <taxon>Glomeromycetes</taxon>
        <taxon>Glomerales</taxon>
        <taxon>Glomeraceae</taxon>
        <taxon>Rhizophagus</taxon>
    </lineage>
</organism>
<comment type="caution">
    <text evidence="2">The sequence shown here is derived from an EMBL/GenBank/DDBJ whole genome shotgun (WGS) entry which is preliminary data.</text>
</comment>
<evidence type="ECO:0000256" key="1">
    <source>
        <dbReference type="SAM" id="MobiDB-lite"/>
    </source>
</evidence>
<dbReference type="EMBL" id="LLXL01002757">
    <property type="protein sequence ID" value="PKK60036.1"/>
    <property type="molecule type" value="Genomic_DNA"/>
</dbReference>
<dbReference type="VEuPathDB" id="FungiDB:FUN_004265"/>
<reference evidence="2 3" key="2">
    <citation type="submission" date="2017-10" db="EMBL/GenBank/DDBJ databases">
        <title>Extensive intraspecific genome diversity in a model arbuscular mycorrhizal fungus.</title>
        <authorList>
            <person name="Chen E.C.H."/>
            <person name="Morin E."/>
            <person name="Baudet D."/>
            <person name="Noel J."/>
            <person name="Ndikumana S."/>
            <person name="Charron P."/>
            <person name="St-Onge C."/>
            <person name="Giorgi J."/>
            <person name="Grigoriev I.V."/>
            <person name="Roux C."/>
            <person name="Martin F.M."/>
            <person name="Corradi N."/>
        </authorList>
    </citation>
    <scope>NUCLEOTIDE SEQUENCE [LARGE SCALE GENOMIC DNA]</scope>
    <source>
        <strain evidence="2 3">C2</strain>
    </source>
</reference>
<gene>
    <name evidence="2" type="ORF">RhiirC2_793945</name>
</gene>
<dbReference type="Proteomes" id="UP000233469">
    <property type="component" value="Unassembled WGS sequence"/>
</dbReference>
<proteinExistence type="predicted"/>
<feature type="region of interest" description="Disordered" evidence="1">
    <location>
        <begin position="112"/>
        <end position="157"/>
    </location>
</feature>
<name>A0A2N1MEG8_9GLOM</name>
<accession>A0A2N1MEG8</accession>
<sequence length="157" mass="18277">MLLKDVHHALQMRGKSRWKKPFVKGPKTGIAMSKCVTRKSNVYQFYQKTLRGTFSPITSTHIISISLLIKRIRPRIPPIVEDKVIETNNYNQATFFSDKLIMDFHRAHFARNPPVQHQRPSTPEPDHIQSIKDGDERPIAKPRKRKIKFLPTPGHDY</sequence>
<protein>
    <submittedName>
        <fullName evidence="2">Uncharacterized protein</fullName>
    </submittedName>
</protein>
<feature type="compositionally biased region" description="Basic and acidic residues" evidence="1">
    <location>
        <begin position="124"/>
        <end position="139"/>
    </location>
</feature>